<dbReference type="InterPro" id="IPR036598">
    <property type="entry name" value="GOLD_dom_sf"/>
</dbReference>
<dbReference type="PANTHER" id="PTHR22811">
    <property type="entry name" value="TRANSMEMBRANE EMP24 DOMAIN-CONTAINING PROTEIN"/>
    <property type="match status" value="1"/>
</dbReference>
<dbReference type="GO" id="GO:0016020">
    <property type="term" value="C:membrane"/>
    <property type="evidence" value="ECO:0007669"/>
    <property type="project" value="UniProtKB-SubCell"/>
</dbReference>
<dbReference type="PROSITE" id="PS50866">
    <property type="entry name" value="GOLD"/>
    <property type="match status" value="1"/>
</dbReference>
<evidence type="ECO:0000313" key="12">
    <source>
        <dbReference type="EMBL" id="ORC88270.1"/>
    </source>
</evidence>
<gene>
    <name evidence="12" type="ORF">TM35_000171420</name>
</gene>
<comment type="caution">
    <text evidence="12">The sequence shown here is derived from an EMBL/GenBank/DDBJ whole genome shotgun (WGS) entry which is preliminary data.</text>
</comment>
<feature type="chain" id="PRO_5013298328" evidence="10">
    <location>
        <begin position="33"/>
        <end position="227"/>
    </location>
</feature>
<dbReference type="EMBL" id="NBCO01000017">
    <property type="protein sequence ID" value="ORC88270.1"/>
    <property type="molecule type" value="Genomic_DNA"/>
</dbReference>
<comment type="similarity">
    <text evidence="2 8">Belongs to the EMP24/GP25L family.</text>
</comment>
<evidence type="ECO:0000256" key="10">
    <source>
        <dbReference type="SAM" id="SignalP"/>
    </source>
</evidence>
<dbReference type="SUPFAM" id="SSF101576">
    <property type="entry name" value="Supernatant protein factor (SPF), C-terminal domain"/>
    <property type="match status" value="1"/>
</dbReference>
<dbReference type="STRING" id="67003.A0A1X0NVX2"/>
<evidence type="ECO:0000256" key="3">
    <source>
        <dbReference type="ARBA" id="ARBA00022692"/>
    </source>
</evidence>
<dbReference type="Pfam" id="PF01105">
    <property type="entry name" value="EMP24_GP25L"/>
    <property type="match status" value="1"/>
</dbReference>
<dbReference type="SMART" id="SM01190">
    <property type="entry name" value="EMP24_GP25L"/>
    <property type="match status" value="1"/>
</dbReference>
<keyword evidence="4 10" id="KW-0732">Signal</keyword>
<comment type="subcellular location">
    <subcellularLocation>
        <location evidence="7">Endomembrane system</location>
        <topology evidence="7">Single-pass membrane protein</topology>
    </subcellularLocation>
    <subcellularLocation>
        <location evidence="1 8">Membrane</location>
        <topology evidence="1 8">Single-pass type I membrane protein</topology>
    </subcellularLocation>
</comment>
<evidence type="ECO:0000256" key="7">
    <source>
        <dbReference type="ARBA" id="ARBA00037847"/>
    </source>
</evidence>
<name>A0A1X0NVX2_9TRYP</name>
<evidence type="ECO:0000256" key="1">
    <source>
        <dbReference type="ARBA" id="ARBA00004479"/>
    </source>
</evidence>
<evidence type="ECO:0000313" key="13">
    <source>
        <dbReference type="Proteomes" id="UP000192257"/>
    </source>
</evidence>
<evidence type="ECO:0000259" key="11">
    <source>
        <dbReference type="PROSITE" id="PS50866"/>
    </source>
</evidence>
<evidence type="ECO:0000256" key="9">
    <source>
        <dbReference type="SAM" id="Phobius"/>
    </source>
</evidence>
<evidence type="ECO:0000256" key="8">
    <source>
        <dbReference type="RuleBase" id="RU003827"/>
    </source>
</evidence>
<reference evidence="12 13" key="1">
    <citation type="submission" date="2017-03" db="EMBL/GenBank/DDBJ databases">
        <title>An alternative strategy for trypanosome survival in the mammalian bloodstream revealed through genome and transcriptome analysis of the ubiquitous bovine parasite Trypanosoma (Megatrypanum) theileri.</title>
        <authorList>
            <person name="Kelly S."/>
            <person name="Ivens A."/>
            <person name="Mott A."/>
            <person name="O'Neill E."/>
            <person name="Emms D."/>
            <person name="Macleod O."/>
            <person name="Voorheis P."/>
            <person name="Matthews J."/>
            <person name="Matthews K."/>
            <person name="Carrington M."/>
        </authorList>
    </citation>
    <scope>NUCLEOTIDE SEQUENCE [LARGE SCALE GENOMIC DNA]</scope>
    <source>
        <strain evidence="12">Edinburgh</strain>
    </source>
</reference>
<keyword evidence="13" id="KW-1185">Reference proteome</keyword>
<feature type="signal peptide" evidence="10">
    <location>
        <begin position="1"/>
        <end position="32"/>
    </location>
</feature>
<feature type="transmembrane region" description="Helical" evidence="9">
    <location>
        <begin position="195"/>
        <end position="217"/>
    </location>
</feature>
<evidence type="ECO:0000256" key="5">
    <source>
        <dbReference type="ARBA" id="ARBA00022989"/>
    </source>
</evidence>
<dbReference type="InterPro" id="IPR015720">
    <property type="entry name" value="Emp24-like"/>
</dbReference>
<dbReference type="GO" id="GO:0012505">
    <property type="term" value="C:endomembrane system"/>
    <property type="evidence" value="ECO:0007669"/>
    <property type="project" value="UniProtKB-SubCell"/>
</dbReference>
<proteinExistence type="inferred from homology"/>
<dbReference type="OrthoDB" id="62956at2759"/>
<dbReference type="InterPro" id="IPR009038">
    <property type="entry name" value="GOLD_dom"/>
</dbReference>
<dbReference type="Proteomes" id="UP000192257">
    <property type="component" value="Unassembled WGS sequence"/>
</dbReference>
<sequence length="227" mass="24770">MGASLYGHRSPCMLGVLLSLLLASLVISPSAADDGGVSVQVSANREECFIEDISAVGVKVFLHYLVVSGGSLDIDVTITGPGNDLIWTSQRDPEGRVLFKTRAIGRHTFCFSNKMSTITEKVVAFSIMVGNGESSGGVGAPINSGEQPSAKGKDPLERSIMRIQQGLREVQEVQRYLRGRERVHRATTEVANTRVVLWSTLEIVVIALMGVGNVWYLRRMLNKRRIV</sequence>
<dbReference type="VEuPathDB" id="TriTrypDB:TM35_000171420"/>
<dbReference type="RefSeq" id="XP_028882336.1">
    <property type="nucleotide sequence ID" value="XM_029026221.1"/>
</dbReference>
<evidence type="ECO:0000256" key="4">
    <source>
        <dbReference type="ARBA" id="ARBA00022729"/>
    </source>
</evidence>
<keyword evidence="6 9" id="KW-0472">Membrane</keyword>
<keyword evidence="3 8" id="KW-0812">Transmembrane</keyword>
<dbReference type="GeneID" id="39986001"/>
<accession>A0A1X0NVX2</accession>
<protein>
    <submittedName>
        <fullName evidence="12">Cop-coated vesicle membrane protein p24</fullName>
    </submittedName>
</protein>
<organism evidence="12 13">
    <name type="scientific">Trypanosoma theileri</name>
    <dbReference type="NCBI Taxonomy" id="67003"/>
    <lineage>
        <taxon>Eukaryota</taxon>
        <taxon>Discoba</taxon>
        <taxon>Euglenozoa</taxon>
        <taxon>Kinetoplastea</taxon>
        <taxon>Metakinetoplastina</taxon>
        <taxon>Trypanosomatida</taxon>
        <taxon>Trypanosomatidae</taxon>
        <taxon>Trypanosoma</taxon>
    </lineage>
</organism>
<keyword evidence="5 9" id="KW-1133">Transmembrane helix</keyword>
<evidence type="ECO:0000256" key="6">
    <source>
        <dbReference type="ARBA" id="ARBA00023136"/>
    </source>
</evidence>
<feature type="domain" description="GOLD" evidence="11">
    <location>
        <begin position="46"/>
        <end position="129"/>
    </location>
</feature>
<dbReference type="AlphaFoldDB" id="A0A1X0NVX2"/>
<evidence type="ECO:0000256" key="2">
    <source>
        <dbReference type="ARBA" id="ARBA00007104"/>
    </source>
</evidence>